<evidence type="ECO:0000256" key="2">
    <source>
        <dbReference type="ARBA" id="ARBA00010742"/>
    </source>
</evidence>
<evidence type="ECO:0000256" key="1">
    <source>
        <dbReference type="ARBA" id="ARBA00004418"/>
    </source>
</evidence>
<dbReference type="RefSeq" id="WP_284204399.1">
    <property type="nucleotide sequence ID" value="NZ_BSPQ01000013.1"/>
</dbReference>
<feature type="domain" description="SsuA/THI5-like" evidence="4">
    <location>
        <begin position="38"/>
        <end position="244"/>
    </location>
</feature>
<comment type="similarity">
    <text evidence="2">Belongs to the bacterial solute-binding protein SsuA/TauA family.</text>
</comment>
<dbReference type="SUPFAM" id="SSF53850">
    <property type="entry name" value="Periplasmic binding protein-like II"/>
    <property type="match status" value="1"/>
</dbReference>
<gene>
    <name evidence="5" type="ORF">GCM10007916_23440</name>
</gene>
<dbReference type="EMBL" id="BSPQ01000013">
    <property type="protein sequence ID" value="GLS91275.1"/>
    <property type="molecule type" value="Genomic_DNA"/>
</dbReference>
<comment type="caution">
    <text evidence="5">The sequence shown here is derived from an EMBL/GenBank/DDBJ whole genome shotgun (WGS) entry which is preliminary data.</text>
</comment>
<accession>A0ABQ6E258</accession>
<comment type="subcellular location">
    <subcellularLocation>
        <location evidence="1">Periplasm</location>
    </subcellularLocation>
</comment>
<dbReference type="PANTHER" id="PTHR30024:SF47">
    <property type="entry name" value="TAURINE-BINDING PERIPLASMIC PROTEIN"/>
    <property type="match status" value="1"/>
</dbReference>
<dbReference type="Proteomes" id="UP001157353">
    <property type="component" value="Unassembled WGS sequence"/>
</dbReference>
<reference evidence="6" key="1">
    <citation type="journal article" date="2019" name="Int. J. Syst. Evol. Microbiol.">
        <title>The Global Catalogue of Microorganisms (GCM) 10K type strain sequencing project: providing services to taxonomists for standard genome sequencing and annotation.</title>
        <authorList>
            <consortium name="The Broad Institute Genomics Platform"/>
            <consortium name="The Broad Institute Genome Sequencing Center for Infectious Disease"/>
            <person name="Wu L."/>
            <person name="Ma J."/>
        </authorList>
    </citation>
    <scope>NUCLEOTIDE SEQUENCE [LARGE SCALE GENOMIC DNA]</scope>
    <source>
        <strain evidence="6">NBRC 103166</strain>
    </source>
</reference>
<evidence type="ECO:0000313" key="6">
    <source>
        <dbReference type="Proteomes" id="UP001157353"/>
    </source>
</evidence>
<proteinExistence type="inferred from homology"/>
<protein>
    <recommendedName>
        <fullName evidence="4">SsuA/THI5-like domain-containing protein</fullName>
    </recommendedName>
</protein>
<sequence>MTLPAALAQRLAILLVSVFLLSACNPYDRPLTVAAAPWPNFEFLFLAKELNYLPEEQYSLFELSAASSVIQAFQAGKLDVAFLSLDEVLTLVALGIDLKIVSVIDHSMGGDALLVKPEITSLQGLKWHSVGYENKSAGALLLNEAFVISGLNNQTIQLLEVKQSEVKDVYMQEHIDGLIVREPQKQQLLALGARELLNSSQLKQRITHLMIVRSDVAKHEAIKVTQLLTQFYNARDYYLQNEKQALTTMAVRLQVFPSLLAESFKGTRFIEPKDALMHLSGTPSNIEIQANELSLFMTQKKMLGKMPNDFTSNISTRILERVIYE</sequence>
<dbReference type="Gene3D" id="3.40.190.10">
    <property type="entry name" value="Periplasmic binding protein-like II"/>
    <property type="match status" value="2"/>
</dbReference>
<keyword evidence="6" id="KW-1185">Reference proteome</keyword>
<dbReference type="PANTHER" id="PTHR30024">
    <property type="entry name" value="ALIPHATIC SULFONATES-BINDING PROTEIN-RELATED"/>
    <property type="match status" value="1"/>
</dbReference>
<evidence type="ECO:0000313" key="5">
    <source>
        <dbReference type="EMBL" id="GLS91275.1"/>
    </source>
</evidence>
<evidence type="ECO:0000259" key="4">
    <source>
        <dbReference type="Pfam" id="PF09084"/>
    </source>
</evidence>
<dbReference type="Pfam" id="PF09084">
    <property type="entry name" value="NMT1"/>
    <property type="match status" value="1"/>
</dbReference>
<evidence type="ECO:0000256" key="3">
    <source>
        <dbReference type="ARBA" id="ARBA00022729"/>
    </source>
</evidence>
<name>A0ABQ6E258_9GAMM</name>
<organism evidence="5 6">
    <name type="scientific">Psychromonas marina</name>
    <dbReference type="NCBI Taxonomy" id="88364"/>
    <lineage>
        <taxon>Bacteria</taxon>
        <taxon>Pseudomonadati</taxon>
        <taxon>Pseudomonadota</taxon>
        <taxon>Gammaproteobacteria</taxon>
        <taxon>Alteromonadales</taxon>
        <taxon>Psychromonadaceae</taxon>
        <taxon>Psychromonas</taxon>
    </lineage>
</organism>
<dbReference type="InterPro" id="IPR015168">
    <property type="entry name" value="SsuA/THI5"/>
</dbReference>
<keyword evidence="3" id="KW-0732">Signal</keyword>